<evidence type="ECO:0000313" key="3">
    <source>
        <dbReference type="Proteomes" id="UP001152798"/>
    </source>
</evidence>
<gene>
    <name evidence="2" type="ORF">NEZAVI_LOCUS13823</name>
</gene>
<evidence type="ECO:0000256" key="1">
    <source>
        <dbReference type="SAM" id="MobiDB-lite"/>
    </source>
</evidence>
<reference evidence="2" key="1">
    <citation type="submission" date="2022-01" db="EMBL/GenBank/DDBJ databases">
        <authorList>
            <person name="King R."/>
        </authorList>
    </citation>
    <scope>NUCLEOTIDE SEQUENCE</scope>
</reference>
<dbReference type="EMBL" id="OV725082">
    <property type="protein sequence ID" value="CAH1405662.1"/>
    <property type="molecule type" value="Genomic_DNA"/>
</dbReference>
<protein>
    <submittedName>
        <fullName evidence="2">Uncharacterized protein</fullName>
    </submittedName>
</protein>
<evidence type="ECO:0000313" key="2">
    <source>
        <dbReference type="EMBL" id="CAH1405662.1"/>
    </source>
</evidence>
<keyword evidence="3" id="KW-1185">Reference proteome</keyword>
<organism evidence="2 3">
    <name type="scientific">Nezara viridula</name>
    <name type="common">Southern green stink bug</name>
    <name type="synonym">Cimex viridulus</name>
    <dbReference type="NCBI Taxonomy" id="85310"/>
    <lineage>
        <taxon>Eukaryota</taxon>
        <taxon>Metazoa</taxon>
        <taxon>Ecdysozoa</taxon>
        <taxon>Arthropoda</taxon>
        <taxon>Hexapoda</taxon>
        <taxon>Insecta</taxon>
        <taxon>Pterygota</taxon>
        <taxon>Neoptera</taxon>
        <taxon>Paraneoptera</taxon>
        <taxon>Hemiptera</taxon>
        <taxon>Heteroptera</taxon>
        <taxon>Panheteroptera</taxon>
        <taxon>Pentatomomorpha</taxon>
        <taxon>Pentatomoidea</taxon>
        <taxon>Pentatomidae</taxon>
        <taxon>Pentatominae</taxon>
        <taxon>Nezara</taxon>
    </lineage>
</organism>
<dbReference type="Proteomes" id="UP001152798">
    <property type="component" value="Chromosome 6"/>
</dbReference>
<feature type="compositionally biased region" description="Low complexity" evidence="1">
    <location>
        <begin position="9"/>
        <end position="24"/>
    </location>
</feature>
<sequence length="92" mass="9877">MLHGFGGHQQMFSSPGSRSSSQGQVNSAVAAKEHSRVHLCLGLGPEKDVVISTHWIMGFGPNWRGWHATEHTLISKASNNLVRAVEPSSGSD</sequence>
<name>A0A9P0HQ32_NEZVI</name>
<proteinExistence type="predicted"/>
<feature type="region of interest" description="Disordered" evidence="1">
    <location>
        <begin position="1"/>
        <end position="29"/>
    </location>
</feature>
<dbReference type="AlphaFoldDB" id="A0A9P0HQ32"/>
<accession>A0A9P0HQ32</accession>